<organism evidence="5 6">
    <name type="scientific">Mizuhopecten yessoensis</name>
    <name type="common">Japanese scallop</name>
    <name type="synonym">Patinopecten yessoensis</name>
    <dbReference type="NCBI Taxonomy" id="6573"/>
    <lineage>
        <taxon>Eukaryota</taxon>
        <taxon>Metazoa</taxon>
        <taxon>Spiralia</taxon>
        <taxon>Lophotrochozoa</taxon>
        <taxon>Mollusca</taxon>
        <taxon>Bivalvia</taxon>
        <taxon>Autobranchia</taxon>
        <taxon>Pteriomorphia</taxon>
        <taxon>Pectinida</taxon>
        <taxon>Pectinoidea</taxon>
        <taxon>Pectinidae</taxon>
        <taxon>Mizuhopecten</taxon>
    </lineage>
</organism>
<dbReference type="Proteomes" id="UP000242188">
    <property type="component" value="Unassembled WGS sequence"/>
</dbReference>
<evidence type="ECO:0000256" key="2">
    <source>
        <dbReference type="ARBA" id="ARBA00022737"/>
    </source>
</evidence>
<dbReference type="Gene3D" id="2.120.10.80">
    <property type="entry name" value="Kelch-type beta propeller"/>
    <property type="match status" value="2"/>
</dbReference>
<dbReference type="InterPro" id="IPR056737">
    <property type="entry name" value="Beta-prop_ATRN-MKLN-like"/>
</dbReference>
<dbReference type="PANTHER" id="PTHR47196:SF1">
    <property type="entry name" value="KELCH DOMAIN-CONTAINING PROTEIN 9"/>
    <property type="match status" value="1"/>
</dbReference>
<name>A0A210QK91_MIZYE</name>
<dbReference type="InterPro" id="IPR042941">
    <property type="entry name" value="KLDC9"/>
</dbReference>
<proteinExistence type="predicted"/>
<dbReference type="GO" id="GO:0030332">
    <property type="term" value="F:cyclin binding"/>
    <property type="evidence" value="ECO:0007669"/>
    <property type="project" value="TreeGrafter"/>
</dbReference>
<keyword evidence="6" id="KW-1185">Reference proteome</keyword>
<comment type="caution">
    <text evidence="5">The sequence shown here is derived from an EMBL/GenBank/DDBJ whole genome shotgun (WGS) entry which is preliminary data.</text>
</comment>
<keyword evidence="2" id="KW-0677">Repeat</keyword>
<evidence type="ECO:0000313" key="5">
    <source>
        <dbReference type="EMBL" id="OWF49159.1"/>
    </source>
</evidence>
<reference evidence="5 6" key="1">
    <citation type="journal article" date="2017" name="Nat. Ecol. Evol.">
        <title>Scallop genome provides insights into evolution of bilaterian karyotype and development.</title>
        <authorList>
            <person name="Wang S."/>
            <person name="Zhang J."/>
            <person name="Jiao W."/>
            <person name="Li J."/>
            <person name="Xun X."/>
            <person name="Sun Y."/>
            <person name="Guo X."/>
            <person name="Huan P."/>
            <person name="Dong B."/>
            <person name="Zhang L."/>
            <person name="Hu X."/>
            <person name="Sun X."/>
            <person name="Wang J."/>
            <person name="Zhao C."/>
            <person name="Wang Y."/>
            <person name="Wang D."/>
            <person name="Huang X."/>
            <person name="Wang R."/>
            <person name="Lv J."/>
            <person name="Li Y."/>
            <person name="Zhang Z."/>
            <person name="Liu B."/>
            <person name="Lu W."/>
            <person name="Hui Y."/>
            <person name="Liang J."/>
            <person name="Zhou Z."/>
            <person name="Hou R."/>
            <person name="Li X."/>
            <person name="Liu Y."/>
            <person name="Li H."/>
            <person name="Ning X."/>
            <person name="Lin Y."/>
            <person name="Zhao L."/>
            <person name="Xing Q."/>
            <person name="Dou J."/>
            <person name="Li Y."/>
            <person name="Mao J."/>
            <person name="Guo H."/>
            <person name="Dou H."/>
            <person name="Li T."/>
            <person name="Mu C."/>
            <person name="Jiang W."/>
            <person name="Fu Q."/>
            <person name="Fu X."/>
            <person name="Miao Y."/>
            <person name="Liu J."/>
            <person name="Yu Q."/>
            <person name="Li R."/>
            <person name="Liao H."/>
            <person name="Li X."/>
            <person name="Kong Y."/>
            <person name="Jiang Z."/>
            <person name="Chourrout D."/>
            <person name="Li R."/>
            <person name="Bao Z."/>
        </authorList>
    </citation>
    <scope>NUCLEOTIDE SEQUENCE [LARGE SCALE GENOMIC DNA]</scope>
    <source>
        <strain evidence="5 6">PY_sf001</strain>
    </source>
</reference>
<keyword evidence="1" id="KW-0880">Kelch repeat</keyword>
<evidence type="ECO:0000256" key="3">
    <source>
        <dbReference type="SAM" id="MobiDB-lite"/>
    </source>
</evidence>
<evidence type="ECO:0000259" key="4">
    <source>
        <dbReference type="Pfam" id="PF24981"/>
    </source>
</evidence>
<dbReference type="Pfam" id="PF24981">
    <property type="entry name" value="Beta-prop_ATRN-LZTR1"/>
    <property type="match status" value="1"/>
</dbReference>
<dbReference type="EMBL" id="NEDP02003225">
    <property type="protein sequence ID" value="OWF49159.1"/>
    <property type="molecule type" value="Genomic_DNA"/>
</dbReference>
<feature type="domain" description="Attractin/MKLN-like beta-propeller" evidence="4">
    <location>
        <begin position="69"/>
        <end position="305"/>
    </location>
</feature>
<evidence type="ECO:0000256" key="1">
    <source>
        <dbReference type="ARBA" id="ARBA00022441"/>
    </source>
</evidence>
<dbReference type="PANTHER" id="PTHR47196">
    <property type="entry name" value="KELCH DOMAIN-CONTAINING PROTEIN 9"/>
    <property type="match status" value="1"/>
</dbReference>
<dbReference type="OrthoDB" id="10251809at2759"/>
<sequence>MTHPNYDPKTYRRPAVKSAASSHDGDYWTVDKPNRGGALCRPKTETQFKPSYSVDWEIFCPIGPQLAFHVGCAVGDTLYLHGGVSSFGSLTPSNKLYSLNINSMIWNEVRVEGGPALSHHACITLDDRFLLLIGGWNGKGRTSSVIAFDTEQKVWLYPKVSGFPEDAGLSSHTASLLSDGKILVLGREGTLRSQRKDRLSGNAYMLSGSLAVGEFVFTEYSHNTESRSGHTTCFIGPKLYIMGGRNDNFLEVHSGYKSGKYDSDKEAIDTVVKVAKTLKPMAKLPHGRRHHVALEGSKGVLIHGGEKFDGPPNRHPAGEMYIMTDSKLSGVNFYLLGVSREGRAGHVMCVCRNQILLHGGLGDRRLVHGDTRVLRVS</sequence>
<dbReference type="InterPro" id="IPR015915">
    <property type="entry name" value="Kelch-typ_b-propeller"/>
</dbReference>
<accession>A0A210QK91</accession>
<gene>
    <name evidence="5" type="ORF">KP79_PYT23962</name>
</gene>
<dbReference type="SUPFAM" id="SSF117281">
    <property type="entry name" value="Kelch motif"/>
    <property type="match status" value="2"/>
</dbReference>
<evidence type="ECO:0000313" key="6">
    <source>
        <dbReference type="Proteomes" id="UP000242188"/>
    </source>
</evidence>
<feature type="region of interest" description="Disordered" evidence="3">
    <location>
        <begin position="1"/>
        <end position="24"/>
    </location>
</feature>
<dbReference type="AlphaFoldDB" id="A0A210QK91"/>
<protein>
    <submittedName>
        <fullName evidence="5">Kelch domain-containing protein 9</fullName>
    </submittedName>
</protein>